<reference evidence="3" key="1">
    <citation type="submission" date="2016-11" db="EMBL/GenBank/DDBJ databases">
        <authorList>
            <person name="Varghese N."/>
            <person name="Submissions S."/>
        </authorList>
    </citation>
    <scope>NUCLEOTIDE SEQUENCE [LARGE SCALE GENOMIC DNA]</scope>
    <source>
        <strain evidence="3">DSM 17659</strain>
    </source>
</reference>
<keyword evidence="3" id="KW-1185">Reference proteome</keyword>
<dbReference type="InterPro" id="IPR016097">
    <property type="entry name" value="DUF695"/>
</dbReference>
<gene>
    <name evidence="2" type="ORF">SAMN05444372_1311</name>
</gene>
<accession>A0A1M5R8A6</accession>
<dbReference type="AlphaFoldDB" id="A0A1M5R8A6"/>
<feature type="domain" description="DUF695" evidence="1">
    <location>
        <begin position="31"/>
        <end position="162"/>
    </location>
</feature>
<evidence type="ECO:0000313" key="3">
    <source>
        <dbReference type="Proteomes" id="UP000184020"/>
    </source>
</evidence>
<protein>
    <recommendedName>
        <fullName evidence="1">DUF695 domain-containing protein</fullName>
    </recommendedName>
</protein>
<name>A0A1M5R8A6_9FLAO</name>
<dbReference type="Pfam" id="PF05117">
    <property type="entry name" value="DUF695"/>
    <property type="match status" value="1"/>
</dbReference>
<dbReference type="EMBL" id="FQWF01000031">
    <property type="protein sequence ID" value="SHH22299.1"/>
    <property type="molecule type" value="Genomic_DNA"/>
</dbReference>
<evidence type="ECO:0000259" key="1">
    <source>
        <dbReference type="Pfam" id="PF05117"/>
    </source>
</evidence>
<organism evidence="2 3">
    <name type="scientific">Flavobacterium micromati</name>
    <dbReference type="NCBI Taxonomy" id="229205"/>
    <lineage>
        <taxon>Bacteria</taxon>
        <taxon>Pseudomonadati</taxon>
        <taxon>Bacteroidota</taxon>
        <taxon>Flavobacteriia</taxon>
        <taxon>Flavobacteriales</taxon>
        <taxon>Flavobacteriaceae</taxon>
        <taxon>Flavobacterium</taxon>
    </lineage>
</organism>
<evidence type="ECO:0000313" key="2">
    <source>
        <dbReference type="EMBL" id="SHH22299.1"/>
    </source>
</evidence>
<proteinExistence type="predicted"/>
<dbReference type="Proteomes" id="UP000184020">
    <property type="component" value="Unassembled WGS sequence"/>
</dbReference>
<sequence length="163" mass="18561">MGFLTTLFGCAQNNRNQTESSDTFPKESFSVVEAKIGDKPVIGSFNMAYKTYDKKAKYPWCLKIAIGLDLDNLFESGLPKNEESAIANKLEDDLLAEIQKITTAHYIGHLFNDTFLDVYIYLDDPEKVHNYLQTQTNKEGLIRGFGYEINEDPKWTTVEGFLK</sequence>